<comment type="similarity">
    <text evidence="4">Belongs to the transketolase family.</text>
</comment>
<sequence length="802" mass="87623">MADTAAQKNAILGELERKVLWLAAWTIHNANHLRPNDEGIKIGGHQASSASLATILTALYFDVLRPEDRVAVKPHASPIFHAIQYLLGKQSLEKLQSFRAYKGAQSYPSRTKDTDDVDFSTGSVGLGVAQTLFSSLVQDYVRAHGWAKDRPEGRMVALVGDAEMDEGNIFEALLEGWKHGLRNTWWIVDYNRQSLDAVVREGLWQRFEAIFANFGWDVVILKYGVLLEAAFKEDGGERLRDWIDNCPNQLYSALCFQGGAAWRKRLLDDLGDQGPVTALIERRSDAELARLMTNLGGHDLPSLLDAFEKAGRHDRPTCFIAYTIKGFGLPLAGHKDNHAGLMTPAQTDALRAAMGVRAGHEWDRYEGLSLPAATLDRFLAEVPFASRKAGRPSPHIDVPAALAMPGTPGKEMSTQAGFGQILNEIAREPTEFASRIVTTSPDVTVSTNLGPWVNRRGLFALEAMADLFKAERIPSTFNWDFSPKGQHLELGIAEMNLFLMLSALGLSHAINGERLLPVGTLYDPFIYRGADALNYACYQDARFILVATPSGVTLAPEGGAHQSIGTPLVGMAQDGLAAFEPAFVDELSVILRFAFDYIQRSGDGDPDERTWLRDQTGGSVYLRLSTRPVEQPTRTIDTQLAREIVDGAYWLREPGPNAELVIAYQGAVAPEAIAATGLLAEDRRDIGLLAITSADRLNAGWTAAGRARERGLVHARSHAERLFEKLPAHCSIVTVLDGHPATLGWLGAVAGHRTRSLGVEHFGQTGTIADLYRHHGIDAQGIARAASALAPSRPVRHLRPAS</sequence>
<comment type="catalytic activity">
    <reaction evidence="6 7">
        <text>N(6)-[(R)-lipoyl]-L-lysyl-[protein] + pyruvate + H(+) = N(6)-[(R)-S(8)-acetyldihydrolipoyl]-L-lysyl-[protein] + CO2</text>
        <dbReference type="Rhea" id="RHEA:19189"/>
        <dbReference type="Rhea" id="RHEA-COMP:10474"/>
        <dbReference type="Rhea" id="RHEA-COMP:10478"/>
        <dbReference type="ChEBI" id="CHEBI:15361"/>
        <dbReference type="ChEBI" id="CHEBI:15378"/>
        <dbReference type="ChEBI" id="CHEBI:16526"/>
        <dbReference type="ChEBI" id="CHEBI:83099"/>
        <dbReference type="ChEBI" id="CHEBI:83111"/>
        <dbReference type="EC" id="1.2.4.1"/>
    </reaction>
</comment>
<dbReference type="InterPro" id="IPR009014">
    <property type="entry name" value="Transketo_C/PFOR_II"/>
</dbReference>
<keyword evidence="8" id="KW-0479">Metal-binding</keyword>
<comment type="caution">
    <text evidence="10">The sequence shown here is derived from an EMBL/GenBank/DDBJ whole genome shotgun (WGS) entry which is preliminary data.</text>
</comment>
<dbReference type="Gene3D" id="3.40.50.970">
    <property type="match status" value="2"/>
</dbReference>
<keyword evidence="7 10" id="KW-0670">Pyruvate</keyword>
<evidence type="ECO:0000256" key="6">
    <source>
        <dbReference type="ARBA" id="ARBA00051231"/>
    </source>
</evidence>
<evidence type="ECO:0000256" key="7">
    <source>
        <dbReference type="PIRNR" id="PIRNR000156"/>
    </source>
</evidence>
<dbReference type="PIRSF" id="PIRSF000156">
    <property type="entry name" value="Pyruvate_dh_E1"/>
    <property type="match status" value="1"/>
</dbReference>
<dbReference type="InterPro" id="IPR041621">
    <property type="entry name" value="PDH_E1_M"/>
</dbReference>
<organism evidence="10 11">
    <name type="scientific">Kaistia hirudinis</name>
    <dbReference type="NCBI Taxonomy" id="1293440"/>
    <lineage>
        <taxon>Bacteria</taxon>
        <taxon>Pseudomonadati</taxon>
        <taxon>Pseudomonadota</taxon>
        <taxon>Alphaproteobacteria</taxon>
        <taxon>Hyphomicrobiales</taxon>
        <taxon>Kaistiaceae</taxon>
        <taxon>Kaistia</taxon>
    </lineage>
</organism>
<evidence type="ECO:0000313" key="11">
    <source>
        <dbReference type="Proteomes" id="UP000553963"/>
    </source>
</evidence>
<dbReference type="SMART" id="SM00861">
    <property type="entry name" value="Transket_pyr"/>
    <property type="match status" value="1"/>
</dbReference>
<proteinExistence type="inferred from homology"/>
<keyword evidence="7 10" id="KW-0560">Oxidoreductase</keyword>
<evidence type="ECO:0000256" key="8">
    <source>
        <dbReference type="PIRSR" id="PIRSR000156-1"/>
    </source>
</evidence>
<evidence type="ECO:0000256" key="1">
    <source>
        <dbReference type="ARBA" id="ARBA00001946"/>
    </source>
</evidence>
<gene>
    <name evidence="10" type="ORF">GGR25_001370</name>
</gene>
<dbReference type="PANTHER" id="PTHR43825:SF4">
    <property type="entry name" value="PYRUVATE DEHYDROGENASE E1 COMPONENT"/>
    <property type="match status" value="1"/>
</dbReference>
<dbReference type="Proteomes" id="UP000553963">
    <property type="component" value="Unassembled WGS sequence"/>
</dbReference>
<evidence type="ECO:0000259" key="9">
    <source>
        <dbReference type="SMART" id="SM00861"/>
    </source>
</evidence>
<dbReference type="PANTHER" id="PTHR43825">
    <property type="entry name" value="PYRUVATE DEHYDROGENASE E1 COMPONENT"/>
    <property type="match status" value="1"/>
</dbReference>
<dbReference type="GO" id="GO:0004739">
    <property type="term" value="F:pyruvate dehydrogenase (acetyl-transferring) activity"/>
    <property type="evidence" value="ECO:0007669"/>
    <property type="project" value="UniProtKB-EC"/>
</dbReference>
<dbReference type="GO" id="GO:0046872">
    <property type="term" value="F:metal ion binding"/>
    <property type="evidence" value="ECO:0007669"/>
    <property type="project" value="UniProtKB-KW"/>
</dbReference>
<evidence type="ECO:0000256" key="5">
    <source>
        <dbReference type="ARBA" id="ARBA00017172"/>
    </source>
</evidence>
<dbReference type="SUPFAM" id="SSF52518">
    <property type="entry name" value="Thiamin diphosphate-binding fold (THDP-binding)"/>
    <property type="match status" value="2"/>
</dbReference>
<comment type="cofactor">
    <cofactor evidence="1 8">
        <name>Mg(2+)</name>
        <dbReference type="ChEBI" id="CHEBI:18420"/>
    </cofactor>
</comment>
<dbReference type="Pfam" id="PF00456">
    <property type="entry name" value="Transketolase_N"/>
    <property type="match status" value="1"/>
</dbReference>
<dbReference type="Pfam" id="PF17831">
    <property type="entry name" value="PDH_E1_M"/>
    <property type="match status" value="1"/>
</dbReference>
<keyword evidence="7" id="KW-0786">Thiamine pyrophosphate</keyword>
<evidence type="ECO:0000256" key="2">
    <source>
        <dbReference type="ARBA" id="ARBA00001964"/>
    </source>
</evidence>
<evidence type="ECO:0000313" key="10">
    <source>
        <dbReference type="EMBL" id="MBB3930331.1"/>
    </source>
</evidence>
<comment type="function">
    <text evidence="3 7">Component of the pyruvate dehydrogenase (PDH) complex, that catalyzes the overall conversion of pyruvate to acetyl-CoA and CO(2).</text>
</comment>
<dbReference type="InterPro" id="IPR004660">
    <property type="entry name" value="PDH_E1"/>
</dbReference>
<evidence type="ECO:0000256" key="4">
    <source>
        <dbReference type="ARBA" id="ARBA00007131"/>
    </source>
</evidence>
<reference evidence="10 11" key="1">
    <citation type="submission" date="2020-08" db="EMBL/GenBank/DDBJ databases">
        <title>Genomic Encyclopedia of Type Strains, Phase IV (KMG-IV): sequencing the most valuable type-strain genomes for metagenomic binning, comparative biology and taxonomic classification.</title>
        <authorList>
            <person name="Goeker M."/>
        </authorList>
    </citation>
    <scope>NUCLEOTIDE SEQUENCE [LARGE SCALE GENOMIC DNA]</scope>
    <source>
        <strain evidence="10 11">DSM 25966</strain>
    </source>
</reference>
<feature type="domain" description="Transketolase-like pyrimidine-binding" evidence="9">
    <location>
        <begin position="412"/>
        <end position="631"/>
    </location>
</feature>
<dbReference type="SUPFAM" id="SSF52922">
    <property type="entry name" value="TK C-terminal domain-like"/>
    <property type="match status" value="1"/>
</dbReference>
<dbReference type="InterPro" id="IPR005474">
    <property type="entry name" value="Transketolase_N"/>
</dbReference>
<dbReference type="EMBL" id="JACIDS010000002">
    <property type="protein sequence ID" value="MBB3930331.1"/>
    <property type="molecule type" value="Genomic_DNA"/>
</dbReference>
<keyword evidence="11" id="KW-1185">Reference proteome</keyword>
<dbReference type="EC" id="1.2.4.1" evidence="7"/>
<keyword evidence="8" id="KW-0460">Magnesium</keyword>
<dbReference type="InterPro" id="IPR005475">
    <property type="entry name" value="Transketolase-like_Pyr-bd"/>
</dbReference>
<protein>
    <recommendedName>
        <fullName evidence="5 7">Pyruvate dehydrogenase E1 component</fullName>
        <ecNumber evidence="7">1.2.4.1</ecNumber>
    </recommendedName>
</protein>
<name>A0A840AN72_9HYPH</name>
<feature type="binding site" evidence="8">
    <location>
        <position position="191"/>
    </location>
    <ligand>
        <name>Mg(2+)</name>
        <dbReference type="ChEBI" id="CHEBI:18420"/>
    </ligand>
</feature>
<dbReference type="InterPro" id="IPR051157">
    <property type="entry name" value="PDH/Transketolase"/>
</dbReference>
<comment type="cofactor">
    <cofactor evidence="2 7">
        <name>thiamine diphosphate</name>
        <dbReference type="ChEBI" id="CHEBI:58937"/>
    </cofactor>
</comment>
<dbReference type="RefSeq" id="WP_183397999.1">
    <property type="nucleotide sequence ID" value="NZ_JACIDS010000002.1"/>
</dbReference>
<feature type="binding site" evidence="8">
    <location>
        <position position="161"/>
    </location>
    <ligand>
        <name>Mg(2+)</name>
        <dbReference type="ChEBI" id="CHEBI:18420"/>
    </ligand>
</feature>
<dbReference type="AlphaFoldDB" id="A0A840AN72"/>
<dbReference type="InterPro" id="IPR029061">
    <property type="entry name" value="THDP-binding"/>
</dbReference>
<accession>A0A840AN72</accession>
<feature type="binding site" evidence="8">
    <location>
        <position position="193"/>
    </location>
    <ligand>
        <name>Mg(2+)</name>
        <dbReference type="ChEBI" id="CHEBI:18420"/>
    </ligand>
</feature>
<dbReference type="Gene3D" id="3.40.50.920">
    <property type="match status" value="1"/>
</dbReference>
<evidence type="ECO:0000256" key="3">
    <source>
        <dbReference type="ARBA" id="ARBA00003157"/>
    </source>
</evidence>